<feature type="domain" description="Lysozyme inhibitor LprI-like N-terminal" evidence="1">
    <location>
        <begin position="25"/>
        <end position="125"/>
    </location>
</feature>
<evidence type="ECO:0000313" key="2">
    <source>
        <dbReference type="EMBL" id="SFQ18510.1"/>
    </source>
</evidence>
<reference evidence="3" key="1">
    <citation type="submission" date="2016-10" db="EMBL/GenBank/DDBJ databases">
        <authorList>
            <person name="Varghese N."/>
            <person name="Submissions S."/>
        </authorList>
    </citation>
    <scope>NUCLEOTIDE SEQUENCE [LARGE SCALE GENOMIC DNA]</scope>
    <source>
        <strain evidence="3">JCM 10271</strain>
    </source>
</reference>
<protein>
    <submittedName>
        <fullName evidence="2">Uncharacterized conserved protein YecT, DUF1311 family</fullName>
    </submittedName>
</protein>
<dbReference type="Proteomes" id="UP000243106">
    <property type="component" value="Unassembled WGS sequence"/>
</dbReference>
<sequence>MRTGLGIIALTAAYATLGHAQELDCRDPQTQVGMTGCAARDYEAADAELNAAWGEAMAWARRMDEGLPADQVPAADILRDAQRAWIPFRDQACEAESLAARGGTMQNMLFYMCLTRLTEVRTEDLRNLGLE</sequence>
<keyword evidence="3" id="KW-1185">Reference proteome</keyword>
<gene>
    <name evidence="2" type="ORF">SAMN05421853_102318</name>
</gene>
<proteinExistence type="predicted"/>
<dbReference type="Gene3D" id="1.20.1270.180">
    <property type="match status" value="1"/>
</dbReference>
<dbReference type="RefSeq" id="WP_093009579.1">
    <property type="nucleotide sequence ID" value="NZ_FOXV01000002.1"/>
</dbReference>
<accession>A0A1I5WFJ7</accession>
<name>A0A1I5WFJ7_9RHOB</name>
<dbReference type="PANTHER" id="PTHR39176:SF1">
    <property type="entry name" value="PERIPLASMIC PROTEIN"/>
    <property type="match status" value="1"/>
</dbReference>
<organism evidence="2 3">
    <name type="scientific">Roseivivax halotolerans</name>
    <dbReference type="NCBI Taxonomy" id="93684"/>
    <lineage>
        <taxon>Bacteria</taxon>
        <taxon>Pseudomonadati</taxon>
        <taxon>Pseudomonadota</taxon>
        <taxon>Alphaproteobacteria</taxon>
        <taxon>Rhodobacterales</taxon>
        <taxon>Roseobacteraceae</taxon>
        <taxon>Roseivivax</taxon>
    </lineage>
</organism>
<dbReference type="Pfam" id="PF07007">
    <property type="entry name" value="LprI"/>
    <property type="match status" value="1"/>
</dbReference>
<evidence type="ECO:0000313" key="3">
    <source>
        <dbReference type="Proteomes" id="UP000243106"/>
    </source>
</evidence>
<dbReference type="AlphaFoldDB" id="A0A1I5WFJ7"/>
<dbReference type="STRING" id="93684.SAMN05421853_102318"/>
<dbReference type="InterPro" id="IPR009739">
    <property type="entry name" value="LprI-like_N"/>
</dbReference>
<evidence type="ECO:0000259" key="1">
    <source>
        <dbReference type="Pfam" id="PF07007"/>
    </source>
</evidence>
<dbReference type="PANTHER" id="PTHR39176">
    <property type="entry name" value="PERIPLASMIC PROTEIN-RELATED"/>
    <property type="match status" value="1"/>
</dbReference>
<dbReference type="EMBL" id="FOXV01000002">
    <property type="protein sequence ID" value="SFQ18510.1"/>
    <property type="molecule type" value="Genomic_DNA"/>
</dbReference>